<keyword evidence="2" id="KW-1185">Reference proteome</keyword>
<evidence type="ECO:0000313" key="2">
    <source>
        <dbReference type="Proteomes" id="UP000015347"/>
    </source>
</evidence>
<dbReference type="HOGENOM" id="CLU_1979992_0_0_5"/>
<dbReference type="Proteomes" id="UP000015347">
    <property type="component" value="Unassembled WGS sequence"/>
</dbReference>
<comment type="caution">
    <text evidence="1">The sequence shown here is derived from an EMBL/GenBank/DDBJ whole genome shotgun (WGS) entry which is preliminary data.</text>
</comment>
<accession>S9QRA1</accession>
<evidence type="ECO:0000313" key="1">
    <source>
        <dbReference type="EMBL" id="EPX83936.1"/>
    </source>
</evidence>
<name>S9QRA1_9RHOB</name>
<reference evidence="2" key="1">
    <citation type="journal article" date="2014" name="Stand. Genomic Sci.">
        <title>Genome sequence of the exopolysaccharide-producing Salipiger mucosus type strain (DSM 16094(T)), a moderately halophilic member of the Roseobacter clade.</title>
        <authorList>
            <person name="Riedel T."/>
            <person name="Spring S."/>
            <person name="Fiebig A."/>
            <person name="Petersen J."/>
            <person name="Kyrpides N.C."/>
            <person name="Goker M."/>
            <person name="Klenk H.P."/>
        </authorList>
    </citation>
    <scope>NUCLEOTIDE SEQUENCE [LARGE SCALE GENOMIC DNA]</scope>
    <source>
        <strain evidence="2">DSM 16094</strain>
    </source>
</reference>
<dbReference type="STRING" id="1123237.Salmuc_01711"/>
<dbReference type="AlphaFoldDB" id="S9QRA1"/>
<sequence length="126" mass="14548">MLRMRLTDLYDMRDLDDDEEMLFHAVSDDALEFDFEVRTMPAGQITTVKTALGDLTVVEAMEALAEDWQHELIAFKRENFDEDRVVILEDDRIIDGNHHLVAAHLEGRDLRYIQLTDAPEPAPPRP</sequence>
<proteinExistence type="predicted"/>
<organism evidence="1 2">
    <name type="scientific">Salipiger mucosus DSM 16094</name>
    <dbReference type="NCBI Taxonomy" id="1123237"/>
    <lineage>
        <taxon>Bacteria</taxon>
        <taxon>Pseudomonadati</taxon>
        <taxon>Pseudomonadota</taxon>
        <taxon>Alphaproteobacteria</taxon>
        <taxon>Rhodobacterales</taxon>
        <taxon>Roseobacteraceae</taxon>
        <taxon>Salipiger</taxon>
    </lineage>
</organism>
<dbReference type="EMBL" id="APVH01000013">
    <property type="protein sequence ID" value="EPX83936.1"/>
    <property type="molecule type" value="Genomic_DNA"/>
</dbReference>
<gene>
    <name evidence="1" type="ORF">Salmuc_01711</name>
</gene>
<protein>
    <submittedName>
        <fullName evidence="1">Uncharacterized protein</fullName>
    </submittedName>
</protein>